<proteinExistence type="predicted"/>
<protein>
    <submittedName>
        <fullName evidence="2">Uncharacterized protein</fullName>
    </submittedName>
</protein>
<evidence type="ECO:0000256" key="1">
    <source>
        <dbReference type="SAM" id="MobiDB-lite"/>
    </source>
</evidence>
<reference evidence="2" key="1">
    <citation type="journal article" date="2021" name="Proc. Natl. Acad. Sci. U.S.A.">
        <title>A Catalog of Tens of Thousands of Viruses from Human Metagenomes Reveals Hidden Associations with Chronic Diseases.</title>
        <authorList>
            <person name="Tisza M.J."/>
            <person name="Buck C.B."/>
        </authorList>
    </citation>
    <scope>NUCLEOTIDE SEQUENCE</scope>
    <source>
        <strain evidence="2">CtkvU4</strain>
    </source>
</reference>
<dbReference type="EMBL" id="BK015710">
    <property type="protein sequence ID" value="DAE21243.1"/>
    <property type="molecule type" value="Genomic_DNA"/>
</dbReference>
<organism evidence="2">
    <name type="scientific">Caudovirales sp. ctkvU4</name>
    <dbReference type="NCBI Taxonomy" id="2826783"/>
    <lineage>
        <taxon>Viruses</taxon>
        <taxon>Duplodnaviria</taxon>
        <taxon>Heunggongvirae</taxon>
        <taxon>Uroviricota</taxon>
        <taxon>Caudoviricetes</taxon>
    </lineage>
</organism>
<evidence type="ECO:0000313" key="2">
    <source>
        <dbReference type="EMBL" id="DAE21243.1"/>
    </source>
</evidence>
<accession>A0A8S5QQZ5</accession>
<name>A0A8S5QQZ5_9CAUD</name>
<sequence length="123" mass="14050">MCGKHWACNRSKENSPSGEGLHRRERKMIMEIDYKKLEEGLKNLTGLDFEDLEKQARMMGDTSPEITLSKKLQALMAAKALGVKYEEIQELPMKQYITVTLTVFNFFFGDMAETMIPSIPTAK</sequence>
<feature type="region of interest" description="Disordered" evidence="1">
    <location>
        <begin position="1"/>
        <end position="22"/>
    </location>
</feature>